<dbReference type="Pfam" id="PF09823">
    <property type="entry name" value="DUF2357"/>
    <property type="match status" value="1"/>
</dbReference>
<accession>A0ABV6Y3G0</accession>
<dbReference type="RefSeq" id="WP_377028805.1">
    <property type="nucleotide sequence ID" value="NZ_JBHOMY010000010.1"/>
</dbReference>
<protein>
    <submittedName>
        <fullName evidence="2">DUF2357 domain-containing protein</fullName>
    </submittedName>
</protein>
<gene>
    <name evidence="2" type="ORF">ACETIH_03095</name>
</gene>
<dbReference type="InterPro" id="IPR018633">
    <property type="entry name" value="DUF2357"/>
</dbReference>
<organism evidence="2 3">
    <name type="scientific">Microvirga arabica</name>
    <dbReference type="NCBI Taxonomy" id="1128671"/>
    <lineage>
        <taxon>Bacteria</taxon>
        <taxon>Pseudomonadati</taxon>
        <taxon>Pseudomonadota</taxon>
        <taxon>Alphaproteobacteria</taxon>
        <taxon>Hyphomicrobiales</taxon>
        <taxon>Methylobacteriaceae</taxon>
        <taxon>Microvirga</taxon>
    </lineage>
</organism>
<dbReference type="Proteomes" id="UP001593940">
    <property type="component" value="Unassembled WGS sequence"/>
</dbReference>
<proteinExistence type="predicted"/>
<keyword evidence="3" id="KW-1185">Reference proteome</keyword>
<evidence type="ECO:0000313" key="2">
    <source>
        <dbReference type="EMBL" id="MFC1455720.1"/>
    </source>
</evidence>
<reference evidence="2 3" key="1">
    <citation type="submission" date="2024-09" db="EMBL/GenBank/DDBJ databases">
        <title>Nodulacao em especies de Leguminosae Basais da Amazonia e Caracterizacao dos Rizobios e Bacterias Associadas aos Nodulos.</title>
        <authorList>
            <person name="Jambeiro I.C.A."/>
            <person name="Lopes I.S."/>
            <person name="Aguiar E.R.G.R."/>
            <person name="Santos A.F.J."/>
            <person name="Dos Santos J.M.F."/>
            <person name="Gross E."/>
        </authorList>
    </citation>
    <scope>NUCLEOTIDE SEQUENCE [LARGE SCALE GENOMIC DNA]</scope>
    <source>
        <strain evidence="2 3">BRUESC1165</strain>
    </source>
</reference>
<comment type="caution">
    <text evidence="2">The sequence shown here is derived from an EMBL/GenBank/DDBJ whole genome shotgun (WGS) entry which is preliminary data.</text>
</comment>
<dbReference type="EMBL" id="JBHOMY010000010">
    <property type="protein sequence ID" value="MFC1455720.1"/>
    <property type="molecule type" value="Genomic_DNA"/>
</dbReference>
<name>A0ABV6Y3G0_9HYPH</name>
<feature type="domain" description="DUF2357" evidence="1">
    <location>
        <begin position="168"/>
        <end position="294"/>
    </location>
</feature>
<evidence type="ECO:0000313" key="3">
    <source>
        <dbReference type="Proteomes" id="UP001593940"/>
    </source>
</evidence>
<evidence type="ECO:0000259" key="1">
    <source>
        <dbReference type="Pfam" id="PF09823"/>
    </source>
</evidence>
<sequence length="525" mass="59870">MVELWRRPWALTDLARRHRMVLSDGSSLVEVDADHQAALWLYAREGGRVIVDGRPETAEPVPGFSLAGDGRVLVQLPLPLRRSQGPVITDNGRDIRILRPFVPDRPPAKSDPQTDEEMAAHRVLLRAMAVWDRLRDVDTALADPAHLWEELRQRWTEQDDVSPPKMDIIVRHAAALSRTLDELDRAPRRILRRTHQQVPISRVQELDRRAMTWLVRQPGETLAERAGDRQRILAVAREENFDTLENRVLRAYAELARQVARDYLERNRRKQLTSRARKVEEFGRRCRRLARDLADRGVRLAEPGVTPNFVLQQNARYHKVWTAWLELLEHNRILDELWRWQARSWEEFCTLAVMVSLISVPGAQLVASAPLTFLDEQRRGSWIQHDNPLAAIYLPKQGVVVEVRYRMTSPDRRLSDYAAPIWIRYGRAGDVGGFLHNIAVWPMWDMHGGLVNGEAAEIADIIRLGWRAGITAGLVLRPPADNEQTGTEDAPHALVTTIGTDGPALWEGIKAIERFLSSYISVSAS</sequence>